<dbReference type="InterPro" id="IPR020471">
    <property type="entry name" value="AKR"/>
</dbReference>
<dbReference type="CDD" id="cd19080">
    <property type="entry name" value="AKR_AKR9A_9B"/>
    <property type="match status" value="1"/>
</dbReference>
<evidence type="ECO:0000313" key="5">
    <source>
        <dbReference type="Proteomes" id="UP001485043"/>
    </source>
</evidence>
<proteinExistence type="inferred from homology"/>
<dbReference type="SUPFAM" id="SSF51430">
    <property type="entry name" value="NAD(P)-linked oxidoreductase"/>
    <property type="match status" value="1"/>
</dbReference>
<dbReference type="Proteomes" id="UP001485043">
    <property type="component" value="Unassembled WGS sequence"/>
</dbReference>
<reference evidence="4 5" key="1">
    <citation type="journal article" date="2024" name="Nat. Commun.">
        <title>Phylogenomics reveals the evolutionary origins of lichenization in chlorophyte algae.</title>
        <authorList>
            <person name="Puginier C."/>
            <person name="Libourel C."/>
            <person name="Otte J."/>
            <person name="Skaloud P."/>
            <person name="Haon M."/>
            <person name="Grisel S."/>
            <person name="Petersen M."/>
            <person name="Berrin J.G."/>
            <person name="Delaux P.M."/>
            <person name="Dal Grande F."/>
            <person name="Keller J."/>
        </authorList>
    </citation>
    <scope>NUCLEOTIDE SEQUENCE [LARGE SCALE GENOMIC DNA]</scope>
    <source>
        <strain evidence="4 5">SAG 2523</strain>
    </source>
</reference>
<dbReference type="PANTHER" id="PTHR43364:SF7">
    <property type="entry name" value="NADP-DEPENDENT OXIDOREDUCTASE DOMAIN-CONTAINING PROTEIN-RELATED"/>
    <property type="match status" value="1"/>
</dbReference>
<evidence type="ECO:0000256" key="1">
    <source>
        <dbReference type="ARBA" id="ARBA00022857"/>
    </source>
</evidence>
<keyword evidence="5" id="KW-1185">Reference proteome</keyword>
<evidence type="ECO:0000313" key="4">
    <source>
        <dbReference type="EMBL" id="KAK9846068.1"/>
    </source>
</evidence>
<organism evidence="4 5">
    <name type="scientific">Apatococcus fuscideae</name>
    <dbReference type="NCBI Taxonomy" id="2026836"/>
    <lineage>
        <taxon>Eukaryota</taxon>
        <taxon>Viridiplantae</taxon>
        <taxon>Chlorophyta</taxon>
        <taxon>core chlorophytes</taxon>
        <taxon>Trebouxiophyceae</taxon>
        <taxon>Chlorellales</taxon>
        <taxon>Chlorellaceae</taxon>
        <taxon>Apatococcus</taxon>
    </lineage>
</organism>
<evidence type="ECO:0000259" key="3">
    <source>
        <dbReference type="Pfam" id="PF00248"/>
    </source>
</evidence>
<gene>
    <name evidence="4" type="ORF">WJX84_008154</name>
</gene>
<dbReference type="InterPro" id="IPR036812">
    <property type="entry name" value="NAD(P)_OxRdtase_dom_sf"/>
</dbReference>
<dbReference type="InterPro" id="IPR050523">
    <property type="entry name" value="AKR_Detox_Biosynth"/>
</dbReference>
<comment type="similarity">
    <text evidence="2">Belongs to the aldo/keto reductase family. Aldo/keto reductase 2 subfamily.</text>
</comment>
<dbReference type="PANTHER" id="PTHR43364">
    <property type="entry name" value="NADH-SPECIFIC METHYLGLYOXAL REDUCTASE-RELATED"/>
    <property type="match status" value="1"/>
</dbReference>
<comment type="caution">
    <text evidence="4">The sequence shown here is derived from an EMBL/GenBank/DDBJ whole genome shotgun (WGS) entry which is preliminary data.</text>
</comment>
<dbReference type="Gene3D" id="3.20.20.100">
    <property type="entry name" value="NADP-dependent oxidoreductase domain"/>
    <property type="match status" value="1"/>
</dbReference>
<dbReference type="InterPro" id="IPR023210">
    <property type="entry name" value="NADP_OxRdtase_dom"/>
</dbReference>
<name>A0AAW1SKN4_9CHLO</name>
<dbReference type="AlphaFoldDB" id="A0AAW1SKN4"/>
<protein>
    <recommendedName>
        <fullName evidence="3">NADP-dependent oxidoreductase domain-containing protein</fullName>
    </recommendedName>
</protein>
<feature type="domain" description="NADP-dependent oxidoreductase" evidence="3">
    <location>
        <begin position="4"/>
        <end position="293"/>
    </location>
</feature>
<dbReference type="PRINTS" id="PR00069">
    <property type="entry name" value="ALDKETRDTASE"/>
</dbReference>
<dbReference type="EMBL" id="JALJOV010001573">
    <property type="protein sequence ID" value="KAK9846068.1"/>
    <property type="molecule type" value="Genomic_DNA"/>
</dbReference>
<evidence type="ECO:0000256" key="2">
    <source>
        <dbReference type="ARBA" id="ARBA00038157"/>
    </source>
</evidence>
<accession>A0AAW1SKN4</accession>
<dbReference type="GO" id="GO:0016491">
    <property type="term" value="F:oxidoreductase activity"/>
    <property type="evidence" value="ECO:0007669"/>
    <property type="project" value="InterPro"/>
</dbReference>
<dbReference type="Pfam" id="PF00248">
    <property type="entry name" value="Aldo_ket_red"/>
    <property type="match status" value="1"/>
</dbReference>
<sequence length="328" mass="36838">MALGENWTKGMGEITQKEAKAIFNKYCDLGGNFIDTANVYQEGQSEEWIGEFIQERGNREDLVIATKYSAATPALKTRNSSGNARKNMFQAVEHSLKRLQVDFIDVFYVHMWDHATPPEEIMRGLNDLVQQGKVLYLAISDTPAWQVSRCNVIAERYGWAPFICYQGKHNIGDRDMERDIIPMCREMGLGVAPWSVLGAGKFTGRFKRGEAEKEAGRAKVSMSDNDWAVNDVVHDIAEELGASPAQVVLNWSLRTPGITSPIVGVRKLTHLEDTVKGVELKLSDDQQERLKKAADLELNLGFPHNMIGQQYEDNFAVNPVAFHKMIYG</sequence>
<keyword evidence="1" id="KW-0521">NADP</keyword>